<dbReference type="RefSeq" id="WP_345156549.1">
    <property type="nucleotide sequence ID" value="NZ_BAABHC010000002.1"/>
</dbReference>
<evidence type="ECO:0000256" key="1">
    <source>
        <dbReference type="ARBA" id="ARBA00022617"/>
    </source>
</evidence>
<keyword evidence="7" id="KW-1185">Reference proteome</keyword>
<evidence type="ECO:0000313" key="7">
    <source>
        <dbReference type="Proteomes" id="UP001500552"/>
    </source>
</evidence>
<evidence type="ECO:0000313" key="6">
    <source>
        <dbReference type="EMBL" id="GAA4424667.1"/>
    </source>
</evidence>
<evidence type="ECO:0000259" key="5">
    <source>
        <dbReference type="PROSITE" id="PS51007"/>
    </source>
</evidence>
<keyword evidence="1 4" id="KW-0349">Heme</keyword>
<dbReference type="InterPro" id="IPR051459">
    <property type="entry name" value="Cytochrome_c-type_DH"/>
</dbReference>
<proteinExistence type="predicted"/>
<comment type="caution">
    <text evidence="6">The sequence shown here is derived from an EMBL/GenBank/DDBJ whole genome shotgun (WGS) entry which is preliminary data.</text>
</comment>
<evidence type="ECO:0000256" key="4">
    <source>
        <dbReference type="PROSITE-ProRule" id="PRU00433"/>
    </source>
</evidence>
<dbReference type="Gene3D" id="1.10.760.10">
    <property type="entry name" value="Cytochrome c-like domain"/>
    <property type="match status" value="1"/>
</dbReference>
<dbReference type="PROSITE" id="PS51007">
    <property type="entry name" value="CYTC"/>
    <property type="match status" value="1"/>
</dbReference>
<dbReference type="InterPro" id="IPR009056">
    <property type="entry name" value="Cyt_c-like_dom"/>
</dbReference>
<dbReference type="Proteomes" id="UP001500552">
    <property type="component" value="Unassembled WGS sequence"/>
</dbReference>
<protein>
    <recommendedName>
        <fullName evidence="5">Cytochrome c domain-containing protein</fullName>
    </recommendedName>
</protein>
<reference evidence="7" key="1">
    <citation type="journal article" date="2019" name="Int. J. Syst. Evol. Microbiol.">
        <title>The Global Catalogue of Microorganisms (GCM) 10K type strain sequencing project: providing services to taxonomists for standard genome sequencing and annotation.</title>
        <authorList>
            <consortium name="The Broad Institute Genomics Platform"/>
            <consortium name="The Broad Institute Genome Sequencing Center for Infectious Disease"/>
            <person name="Wu L."/>
            <person name="Ma J."/>
        </authorList>
    </citation>
    <scope>NUCLEOTIDE SEQUENCE [LARGE SCALE GENOMIC DNA]</scope>
    <source>
        <strain evidence="7">JCM 17926</strain>
    </source>
</reference>
<dbReference type="SUPFAM" id="SSF46626">
    <property type="entry name" value="Cytochrome c"/>
    <property type="match status" value="1"/>
</dbReference>
<dbReference type="InterPro" id="IPR036909">
    <property type="entry name" value="Cyt_c-like_dom_sf"/>
</dbReference>
<evidence type="ECO:0000256" key="3">
    <source>
        <dbReference type="ARBA" id="ARBA00023004"/>
    </source>
</evidence>
<keyword evidence="2 4" id="KW-0479">Metal-binding</keyword>
<dbReference type="PANTHER" id="PTHR35008">
    <property type="entry name" value="BLL4482 PROTEIN-RELATED"/>
    <property type="match status" value="1"/>
</dbReference>
<evidence type="ECO:0000256" key="2">
    <source>
        <dbReference type="ARBA" id="ARBA00022723"/>
    </source>
</evidence>
<keyword evidence="3 4" id="KW-0408">Iron</keyword>
<gene>
    <name evidence="6" type="ORF">GCM10023188_04770</name>
</gene>
<dbReference type="Pfam" id="PF00034">
    <property type="entry name" value="Cytochrom_C"/>
    <property type="match status" value="1"/>
</dbReference>
<name>A0ABP8L915_9BACT</name>
<accession>A0ABP8L915</accession>
<dbReference type="EMBL" id="BAABHC010000002">
    <property type="protein sequence ID" value="GAA4424667.1"/>
    <property type="molecule type" value="Genomic_DNA"/>
</dbReference>
<organism evidence="6 7">
    <name type="scientific">Pontibacter saemangeumensis</name>
    <dbReference type="NCBI Taxonomy" id="1084525"/>
    <lineage>
        <taxon>Bacteria</taxon>
        <taxon>Pseudomonadati</taxon>
        <taxon>Bacteroidota</taxon>
        <taxon>Cytophagia</taxon>
        <taxon>Cytophagales</taxon>
        <taxon>Hymenobacteraceae</taxon>
        <taxon>Pontibacter</taxon>
    </lineage>
</organism>
<feature type="domain" description="Cytochrome c" evidence="5">
    <location>
        <begin position="54"/>
        <end position="194"/>
    </location>
</feature>
<sequence length="213" mass="23359">MKKQLVFGYFLLFSGTGLFTQCTEARTENDTQQAGIAPVVQAGTQQGTYGGFESQIKYGEHLVLIAGCHDCHTPKKMTDKGPVVDFSLALSGHPAQMPPPDINRDEIQKKGLAVTQTLTSWVGPWGVSYAANLTSDKTGIGNWQEQNFIYAIREGKLKGIASGRPLLPPMPWDMYRNMTDEELKAIFAYLKSTKPIRNVVPAPEPPMASVADK</sequence>
<dbReference type="PANTHER" id="PTHR35008:SF4">
    <property type="entry name" value="BLL4482 PROTEIN"/>
    <property type="match status" value="1"/>
</dbReference>